<dbReference type="PRINTS" id="PR00081">
    <property type="entry name" value="GDHRDH"/>
</dbReference>
<sequence>MQISTNYSFSQDELTGKVILVTGANRGFGKAMTLDLAKAGATVIMLGRDLGSLETAYDEVVDAGFVEPILYPLDLEGATPEHYDQLQKDVLDNFGKLDGLIHNAGIIGAMMPIEQYDLKLWYSTMQINVNAPFMLTQCLIPALNKSADARILFLSSSVGRNARAYWGAYGVSKFAVEGLSKTLSEELEKTNIKTNSLDPKRMRTKMRQTAYPAENTDNIPTPESMSPAIVYLMSESAKALNGEQLTLEIN</sequence>
<evidence type="ECO:0000256" key="2">
    <source>
        <dbReference type="ARBA" id="ARBA00023002"/>
    </source>
</evidence>
<reference evidence="3" key="1">
    <citation type="submission" date="2016-10" db="EMBL/GenBank/DDBJ databases">
        <authorList>
            <person name="de Groot N.N."/>
        </authorList>
    </citation>
    <scope>NUCLEOTIDE SEQUENCE</scope>
</reference>
<dbReference type="InterPro" id="IPR036291">
    <property type="entry name" value="NAD(P)-bd_dom_sf"/>
</dbReference>
<dbReference type="GO" id="GO:0016491">
    <property type="term" value="F:oxidoreductase activity"/>
    <property type="evidence" value="ECO:0007669"/>
    <property type="project" value="UniProtKB-KW"/>
</dbReference>
<comment type="similarity">
    <text evidence="1">Belongs to the short-chain dehydrogenases/reductases (SDR) family.</text>
</comment>
<keyword evidence="2" id="KW-0560">Oxidoreductase</keyword>
<dbReference type="PROSITE" id="PS00061">
    <property type="entry name" value="ADH_SHORT"/>
    <property type="match status" value="1"/>
</dbReference>
<dbReference type="EMBL" id="FPHR01000010">
    <property type="protein sequence ID" value="SFV76824.1"/>
    <property type="molecule type" value="Genomic_DNA"/>
</dbReference>
<proteinExistence type="inferred from homology"/>
<dbReference type="NCBIfam" id="NF006509">
    <property type="entry name" value="PRK08945.1"/>
    <property type="match status" value="1"/>
</dbReference>
<dbReference type="InterPro" id="IPR020904">
    <property type="entry name" value="Sc_DH/Rdtase_CS"/>
</dbReference>
<evidence type="ECO:0000256" key="1">
    <source>
        <dbReference type="ARBA" id="ARBA00006484"/>
    </source>
</evidence>
<organism evidence="3">
    <name type="scientific">hydrothermal vent metagenome</name>
    <dbReference type="NCBI Taxonomy" id="652676"/>
    <lineage>
        <taxon>unclassified sequences</taxon>
        <taxon>metagenomes</taxon>
        <taxon>ecological metagenomes</taxon>
    </lineage>
</organism>
<dbReference type="Pfam" id="PF00106">
    <property type="entry name" value="adh_short"/>
    <property type="match status" value="1"/>
</dbReference>
<dbReference type="InterPro" id="IPR002347">
    <property type="entry name" value="SDR_fam"/>
</dbReference>
<accession>A0A1W1D8A7</accession>
<name>A0A1W1D8A7_9ZZZZ</name>
<dbReference type="PANTHER" id="PTHR42901:SF1">
    <property type="entry name" value="ALCOHOL DEHYDROGENASE"/>
    <property type="match status" value="1"/>
</dbReference>
<dbReference type="PRINTS" id="PR00080">
    <property type="entry name" value="SDRFAMILY"/>
</dbReference>
<dbReference type="Gene3D" id="3.40.50.720">
    <property type="entry name" value="NAD(P)-binding Rossmann-like Domain"/>
    <property type="match status" value="1"/>
</dbReference>
<dbReference type="PANTHER" id="PTHR42901">
    <property type="entry name" value="ALCOHOL DEHYDROGENASE"/>
    <property type="match status" value="1"/>
</dbReference>
<gene>
    <name evidence="3" type="ORF">MNB_SUP05-4-772</name>
</gene>
<evidence type="ECO:0000313" key="3">
    <source>
        <dbReference type="EMBL" id="SFV76824.1"/>
    </source>
</evidence>
<protein>
    <submittedName>
        <fullName evidence="3">Short-chain dehydrogenase/reductase SDR</fullName>
    </submittedName>
</protein>
<dbReference type="AlphaFoldDB" id="A0A1W1D8A7"/>
<dbReference type="SUPFAM" id="SSF51735">
    <property type="entry name" value="NAD(P)-binding Rossmann-fold domains"/>
    <property type="match status" value="1"/>
</dbReference>